<dbReference type="InterPro" id="IPR003439">
    <property type="entry name" value="ABC_transporter-like_ATP-bd"/>
</dbReference>
<comment type="subcellular location">
    <subcellularLocation>
        <location evidence="1">Cell membrane</location>
        <topology evidence="1">Peripheral membrane protein</topology>
    </subcellularLocation>
</comment>
<reference evidence="10 11" key="1">
    <citation type="submission" date="2019-08" db="EMBL/GenBank/DDBJ databases">
        <title>In-depth cultivation of the pig gut microbiome towards novel bacterial diversity and tailored functional studies.</title>
        <authorList>
            <person name="Wylensek D."/>
            <person name="Hitch T.C.A."/>
            <person name="Clavel T."/>
        </authorList>
    </citation>
    <scope>NUCLEOTIDE SEQUENCE [LARGE SCALE GENOMIC DNA]</scope>
    <source>
        <strain evidence="10 11">WB03_NA08</strain>
    </source>
</reference>
<dbReference type="InterPro" id="IPR017871">
    <property type="entry name" value="ABC_transporter-like_CS"/>
</dbReference>
<evidence type="ECO:0000313" key="11">
    <source>
        <dbReference type="Proteomes" id="UP000470875"/>
    </source>
</evidence>
<dbReference type="Proteomes" id="UP000470875">
    <property type="component" value="Unassembled WGS sequence"/>
</dbReference>
<dbReference type="RefSeq" id="WP_154544317.1">
    <property type="nucleotide sequence ID" value="NZ_VULO01000005.1"/>
</dbReference>
<dbReference type="InterPro" id="IPR050763">
    <property type="entry name" value="ABC_transporter_ATP-binding"/>
</dbReference>
<organism evidence="10 11">
    <name type="scientific">Scrofimicrobium canadense</name>
    <dbReference type="NCBI Taxonomy" id="2652290"/>
    <lineage>
        <taxon>Bacteria</taxon>
        <taxon>Bacillati</taxon>
        <taxon>Actinomycetota</taxon>
        <taxon>Actinomycetes</taxon>
        <taxon>Actinomycetales</taxon>
        <taxon>Actinomycetaceae</taxon>
        <taxon>Scrofimicrobium</taxon>
    </lineage>
</organism>
<dbReference type="SUPFAM" id="SSF52540">
    <property type="entry name" value="P-loop containing nucleoside triphosphate hydrolases"/>
    <property type="match status" value="1"/>
</dbReference>
<proteinExistence type="predicted"/>
<keyword evidence="5 10" id="KW-0067">ATP-binding</keyword>
<dbReference type="GO" id="GO:0005886">
    <property type="term" value="C:plasma membrane"/>
    <property type="evidence" value="ECO:0007669"/>
    <property type="project" value="UniProtKB-SubCell"/>
</dbReference>
<dbReference type="GO" id="GO:0016887">
    <property type="term" value="F:ATP hydrolysis activity"/>
    <property type="evidence" value="ECO:0007669"/>
    <property type="project" value="InterPro"/>
</dbReference>
<dbReference type="Gene3D" id="3.40.50.300">
    <property type="entry name" value="P-loop containing nucleotide triphosphate hydrolases"/>
    <property type="match status" value="1"/>
</dbReference>
<keyword evidence="8" id="KW-0046">Antibiotic resistance</keyword>
<evidence type="ECO:0000256" key="2">
    <source>
        <dbReference type="ARBA" id="ARBA00022448"/>
    </source>
</evidence>
<evidence type="ECO:0000256" key="5">
    <source>
        <dbReference type="ARBA" id="ARBA00022840"/>
    </source>
</evidence>
<evidence type="ECO:0000259" key="9">
    <source>
        <dbReference type="PROSITE" id="PS50893"/>
    </source>
</evidence>
<dbReference type="Pfam" id="PF00005">
    <property type="entry name" value="ABC_tran"/>
    <property type="match status" value="1"/>
</dbReference>
<dbReference type="PROSITE" id="PS50893">
    <property type="entry name" value="ABC_TRANSPORTER_2"/>
    <property type="match status" value="1"/>
</dbReference>
<evidence type="ECO:0000256" key="4">
    <source>
        <dbReference type="ARBA" id="ARBA00022741"/>
    </source>
</evidence>
<evidence type="ECO:0000256" key="8">
    <source>
        <dbReference type="ARBA" id="ARBA00023251"/>
    </source>
</evidence>
<keyword evidence="2" id="KW-0813">Transport</keyword>
<dbReference type="EMBL" id="VULO01000005">
    <property type="protein sequence ID" value="MSS84205.1"/>
    <property type="molecule type" value="Genomic_DNA"/>
</dbReference>
<gene>
    <name evidence="10" type="ORF">FYJ24_05380</name>
</gene>
<keyword evidence="11" id="KW-1185">Reference proteome</keyword>
<dbReference type="FunFam" id="3.40.50.300:FF:000589">
    <property type="entry name" value="ABC transporter, ATP-binding subunit"/>
    <property type="match status" value="1"/>
</dbReference>
<dbReference type="GO" id="GO:0046677">
    <property type="term" value="P:response to antibiotic"/>
    <property type="evidence" value="ECO:0007669"/>
    <property type="project" value="UniProtKB-KW"/>
</dbReference>
<keyword evidence="3" id="KW-1003">Cell membrane</keyword>
<keyword evidence="6" id="KW-1278">Translocase</keyword>
<dbReference type="AlphaFoldDB" id="A0A6N7W4H0"/>
<dbReference type="PANTHER" id="PTHR42711">
    <property type="entry name" value="ABC TRANSPORTER ATP-BINDING PROTEIN"/>
    <property type="match status" value="1"/>
</dbReference>
<name>A0A6N7W4H0_9ACTO</name>
<protein>
    <submittedName>
        <fullName evidence="10">ABC transporter ATP-binding protein</fullName>
    </submittedName>
</protein>
<sequence length="288" mass="31291">MQNTIIDVEGLVKRYGDFPAVDDVSFSMERGQCLAILGPNGAGKTTTVEILEGFRSPAAGAVTVLGVTPRTAGRQWHNRVGIVLQSVFNASTLKVREELQLAATSYSNPRPVDEVLELVGLSEKATSRVGKLSGGQRRRLDVALGIIGRPELLFLDEPTTGFDPTARHSFWEMIEGLRLEDTSVLLTTHYLDEAARLADRVLVMAKGKIVAEGTPESLGGPRAHLPRVRWTDDKGRTCEKVSADPTAEVIALSREMGGVIRDLEVIRPTLEDVYLQLVGEKTPEGHAA</sequence>
<keyword evidence="7" id="KW-0472">Membrane</keyword>
<evidence type="ECO:0000256" key="1">
    <source>
        <dbReference type="ARBA" id="ARBA00004202"/>
    </source>
</evidence>
<dbReference type="PANTHER" id="PTHR42711:SF17">
    <property type="entry name" value="ABC TRANSPORTER ATP-BINDING PROTEIN"/>
    <property type="match status" value="1"/>
</dbReference>
<dbReference type="InterPro" id="IPR003593">
    <property type="entry name" value="AAA+_ATPase"/>
</dbReference>
<keyword evidence="4" id="KW-0547">Nucleotide-binding</keyword>
<dbReference type="PROSITE" id="PS00211">
    <property type="entry name" value="ABC_TRANSPORTER_1"/>
    <property type="match status" value="1"/>
</dbReference>
<evidence type="ECO:0000256" key="7">
    <source>
        <dbReference type="ARBA" id="ARBA00023136"/>
    </source>
</evidence>
<feature type="domain" description="ABC transporter" evidence="9">
    <location>
        <begin position="6"/>
        <end position="231"/>
    </location>
</feature>
<dbReference type="InterPro" id="IPR027417">
    <property type="entry name" value="P-loop_NTPase"/>
</dbReference>
<comment type="caution">
    <text evidence="10">The sequence shown here is derived from an EMBL/GenBank/DDBJ whole genome shotgun (WGS) entry which is preliminary data.</text>
</comment>
<evidence type="ECO:0000256" key="6">
    <source>
        <dbReference type="ARBA" id="ARBA00022967"/>
    </source>
</evidence>
<dbReference type="GO" id="GO:0005524">
    <property type="term" value="F:ATP binding"/>
    <property type="evidence" value="ECO:0007669"/>
    <property type="project" value="UniProtKB-KW"/>
</dbReference>
<dbReference type="SMART" id="SM00382">
    <property type="entry name" value="AAA"/>
    <property type="match status" value="1"/>
</dbReference>
<accession>A0A6N7W4H0</accession>
<evidence type="ECO:0000313" key="10">
    <source>
        <dbReference type="EMBL" id="MSS84205.1"/>
    </source>
</evidence>
<evidence type="ECO:0000256" key="3">
    <source>
        <dbReference type="ARBA" id="ARBA00022475"/>
    </source>
</evidence>